<dbReference type="RefSeq" id="XP_045099866.1">
    <property type="nucleotide sequence ID" value="XM_045244079.1"/>
</dbReference>
<dbReference type="Proteomes" id="UP000008549">
    <property type="component" value="Unassembled WGS sequence"/>
</dbReference>
<keyword evidence="3" id="KW-1185">Reference proteome</keyword>
<gene>
    <name evidence="2" type="ORF">CBG25945</name>
    <name evidence="2" type="ORF">CBG_25945</name>
</gene>
<dbReference type="EMBL" id="HE600949">
    <property type="protein sequence ID" value="CAS00307.1"/>
    <property type="molecule type" value="Genomic_DNA"/>
</dbReference>
<dbReference type="GeneID" id="68917427"/>
<evidence type="ECO:0000313" key="3">
    <source>
        <dbReference type="Proteomes" id="UP000008549"/>
    </source>
</evidence>
<dbReference type="AlphaFoldDB" id="B6IK77"/>
<dbReference type="InParanoid" id="B6IK77"/>
<dbReference type="HOGENOM" id="CLU_2388182_0_0_1"/>
<organism evidence="2 3">
    <name type="scientific">Caenorhabditis briggsae</name>
    <dbReference type="NCBI Taxonomy" id="6238"/>
    <lineage>
        <taxon>Eukaryota</taxon>
        <taxon>Metazoa</taxon>
        <taxon>Ecdysozoa</taxon>
        <taxon>Nematoda</taxon>
        <taxon>Chromadorea</taxon>
        <taxon>Rhabditida</taxon>
        <taxon>Rhabditina</taxon>
        <taxon>Rhabditomorpha</taxon>
        <taxon>Rhabditoidea</taxon>
        <taxon>Rhabditidae</taxon>
        <taxon>Peloderinae</taxon>
        <taxon>Caenorhabditis</taxon>
    </lineage>
</organism>
<dbReference type="CTD" id="68917427"/>
<feature type="compositionally biased region" description="Basic and acidic residues" evidence="1">
    <location>
        <begin position="7"/>
        <end position="18"/>
    </location>
</feature>
<dbReference type="KEGG" id="cbr:CBG_25945"/>
<feature type="region of interest" description="Disordered" evidence="1">
    <location>
        <begin position="1"/>
        <end position="21"/>
    </location>
</feature>
<accession>B6IK77</accession>
<sequence length="94" mass="10730">MSIRTPPESRDNRARPDGEVEPIQLSMDSLYPGFRTPNEVRLETNKQLTVNSLTDISKRKNFKNTSNFTLETKIPIIAIVTVTIRVSPREKFLA</sequence>
<reference evidence="2 3" key="2">
    <citation type="journal article" date="2011" name="PLoS Genet.">
        <title>Caenorhabditis briggsae recombinant inbred line genotypes reveal inter-strain incompatibility and the evolution of recombination.</title>
        <authorList>
            <person name="Ross J.A."/>
            <person name="Koboldt D.C."/>
            <person name="Staisch J.E."/>
            <person name="Chamberlin H.M."/>
            <person name="Gupta B.P."/>
            <person name="Miller R.D."/>
            <person name="Baird S.E."/>
            <person name="Haag E.S."/>
        </authorList>
    </citation>
    <scope>NUCLEOTIDE SEQUENCE [LARGE SCALE GENOMIC DNA]</scope>
    <source>
        <strain evidence="2 3">AF16</strain>
    </source>
</reference>
<evidence type="ECO:0000313" key="2">
    <source>
        <dbReference type="EMBL" id="CAS00307.1"/>
    </source>
</evidence>
<name>B6IK77_CAEBR</name>
<evidence type="ECO:0000256" key="1">
    <source>
        <dbReference type="SAM" id="MobiDB-lite"/>
    </source>
</evidence>
<reference evidence="2 3" key="1">
    <citation type="journal article" date="2003" name="PLoS Biol.">
        <title>The genome sequence of Caenorhabditis briggsae: a platform for comparative genomics.</title>
        <authorList>
            <person name="Stein L.D."/>
            <person name="Bao Z."/>
            <person name="Blasiar D."/>
            <person name="Blumenthal T."/>
            <person name="Brent M.R."/>
            <person name="Chen N."/>
            <person name="Chinwalla A."/>
            <person name="Clarke L."/>
            <person name="Clee C."/>
            <person name="Coghlan A."/>
            <person name="Coulson A."/>
            <person name="D'Eustachio P."/>
            <person name="Fitch D.H."/>
            <person name="Fulton L.A."/>
            <person name="Fulton R.E."/>
            <person name="Griffiths-Jones S."/>
            <person name="Harris T.W."/>
            <person name="Hillier L.W."/>
            <person name="Kamath R."/>
            <person name="Kuwabara P.E."/>
            <person name="Mardis E.R."/>
            <person name="Marra M.A."/>
            <person name="Miner T.L."/>
            <person name="Minx P."/>
            <person name="Mullikin J.C."/>
            <person name="Plumb R.W."/>
            <person name="Rogers J."/>
            <person name="Schein J.E."/>
            <person name="Sohrmann M."/>
            <person name="Spieth J."/>
            <person name="Stajich J.E."/>
            <person name="Wei C."/>
            <person name="Willey D."/>
            <person name="Wilson R.K."/>
            <person name="Durbin R."/>
            <person name="Waterston R.H."/>
        </authorList>
    </citation>
    <scope>NUCLEOTIDE SEQUENCE [LARGE SCALE GENOMIC DNA]</scope>
    <source>
        <strain evidence="2 3">AF16</strain>
    </source>
</reference>
<protein>
    <submittedName>
        <fullName evidence="2">Protein CBG25945</fullName>
    </submittedName>
</protein>
<proteinExistence type="predicted"/>